<sequence length="284" mass="29099">MKFNISMAILLLAFLIDVEGAIANDKISLVGMVPAAWIEAIKAWDKFLLFCGTSLIGLLAAPGAFTKRVAGAAAAVLVAFALLTATVSTAHAADVVTTTATTSAAVTPATQNNCLINSCTGWYAGVGLTGNGTNADILGSGLNGSVFAAGGMLDMHGGYQLWNGTYFAAVEAGLGYQFQNGAIAVTTNNLTGYEIVKFGGNLSGLVNNASSPIAIPSSLSNVLMSPYFAMGAIQRDGVSQWATGAGAAFLLATNWDLDIRYLYAPAAGNVGSDNLVTIGLNKHF</sequence>
<dbReference type="Proteomes" id="UP000189796">
    <property type="component" value="Chromosome I"/>
</dbReference>
<evidence type="ECO:0000256" key="1">
    <source>
        <dbReference type="SAM" id="Phobius"/>
    </source>
</evidence>
<gene>
    <name evidence="2" type="ORF">SAMN05443248_3102</name>
</gene>
<keyword evidence="1" id="KW-0472">Membrane</keyword>
<evidence type="ECO:0008006" key="4">
    <source>
        <dbReference type="Google" id="ProtNLM"/>
    </source>
</evidence>
<keyword evidence="1" id="KW-0812">Transmembrane</keyword>
<keyword evidence="1" id="KW-1133">Transmembrane helix</keyword>
<dbReference type="EMBL" id="LT670817">
    <property type="protein sequence ID" value="SHG92566.1"/>
    <property type="molecule type" value="Genomic_DNA"/>
</dbReference>
<reference evidence="2 3" key="1">
    <citation type="submission" date="2016-11" db="EMBL/GenBank/DDBJ databases">
        <authorList>
            <person name="Jaros S."/>
            <person name="Januszkiewicz K."/>
            <person name="Wedrychowicz H."/>
        </authorList>
    </citation>
    <scope>NUCLEOTIDE SEQUENCE [LARGE SCALE GENOMIC DNA]</scope>
    <source>
        <strain evidence="2 3">GAS138</strain>
    </source>
</reference>
<evidence type="ECO:0000313" key="2">
    <source>
        <dbReference type="EMBL" id="SHG92566.1"/>
    </source>
</evidence>
<name>A0A1M5NSN7_9BRAD</name>
<protein>
    <recommendedName>
        <fullName evidence="4">Outer membrane protein beta-barrel domain-containing protein</fullName>
    </recommendedName>
</protein>
<feature type="transmembrane region" description="Helical" evidence="1">
    <location>
        <begin position="72"/>
        <end position="93"/>
    </location>
</feature>
<accession>A0A1M5NSN7</accession>
<proteinExistence type="predicted"/>
<evidence type="ECO:0000313" key="3">
    <source>
        <dbReference type="Proteomes" id="UP000189796"/>
    </source>
</evidence>
<organism evidence="2 3">
    <name type="scientific">Bradyrhizobium erythrophlei</name>
    <dbReference type="NCBI Taxonomy" id="1437360"/>
    <lineage>
        <taxon>Bacteria</taxon>
        <taxon>Pseudomonadati</taxon>
        <taxon>Pseudomonadota</taxon>
        <taxon>Alphaproteobacteria</taxon>
        <taxon>Hyphomicrobiales</taxon>
        <taxon>Nitrobacteraceae</taxon>
        <taxon>Bradyrhizobium</taxon>
    </lineage>
</organism>
<dbReference type="RefSeq" id="WP_079602051.1">
    <property type="nucleotide sequence ID" value="NZ_LT670817.1"/>
</dbReference>
<dbReference type="AlphaFoldDB" id="A0A1M5NSN7"/>
<feature type="transmembrane region" description="Helical" evidence="1">
    <location>
        <begin position="47"/>
        <end position="65"/>
    </location>
</feature>